<name>A0A074X2G7_9PEZI</name>
<dbReference type="STRING" id="1043004.A0A074X2G7"/>
<dbReference type="InterPro" id="IPR036236">
    <property type="entry name" value="Znf_C2H2_sf"/>
</dbReference>
<dbReference type="EMBL" id="KL584725">
    <property type="protein sequence ID" value="KEQ68841.1"/>
    <property type="molecule type" value="Genomic_DNA"/>
</dbReference>
<dbReference type="SUPFAM" id="SSF57667">
    <property type="entry name" value="beta-beta-alpha zinc fingers"/>
    <property type="match status" value="1"/>
</dbReference>
<evidence type="ECO:0000256" key="1">
    <source>
        <dbReference type="ARBA" id="ARBA00022723"/>
    </source>
</evidence>
<gene>
    <name evidence="9" type="ORF">M436DRAFT_86000</name>
</gene>
<protein>
    <recommendedName>
        <fullName evidence="6">pH-response transcription factor pacC/RIM101</fullName>
    </recommendedName>
</protein>
<evidence type="ECO:0000313" key="9">
    <source>
        <dbReference type="EMBL" id="KEQ68841.1"/>
    </source>
</evidence>
<dbReference type="SMART" id="SM00355">
    <property type="entry name" value="ZnF_C2H2"/>
    <property type="match status" value="3"/>
</dbReference>
<dbReference type="HOGENOM" id="CLU_1467882_0_0_1"/>
<keyword evidence="10" id="KW-1185">Reference proteome</keyword>
<evidence type="ECO:0000256" key="4">
    <source>
        <dbReference type="ARBA" id="ARBA00022833"/>
    </source>
</evidence>
<sequence length="184" mass="20020">MTEEQQLAITVARSRPLDGPLPPGFDVETLPVYRAPISHPNMTVNPRSAVSSSAPEHDGAVGEAVTAGVNDAVPRAVLSAVAHPIAVASTPETQTCHWATCTKTFSGFNAPTFLCLHLTNEHVERPVIDPNCKWINCAYSNKTRRFLVSHVGTHVPDYKLLVCDECGRGFQQPAHLVRHQGTHR</sequence>
<keyword evidence="3 7" id="KW-0863">Zinc-finger</keyword>
<dbReference type="RefSeq" id="XP_013423075.1">
    <property type="nucleotide sequence ID" value="XM_013567621.1"/>
</dbReference>
<evidence type="ECO:0000259" key="8">
    <source>
        <dbReference type="PROSITE" id="PS50157"/>
    </source>
</evidence>
<keyword evidence="2" id="KW-0677">Repeat</keyword>
<dbReference type="GeneID" id="25417622"/>
<dbReference type="PROSITE" id="PS00028">
    <property type="entry name" value="ZINC_FINGER_C2H2_1"/>
    <property type="match status" value="1"/>
</dbReference>
<dbReference type="OrthoDB" id="654211at2759"/>
<dbReference type="InterPro" id="IPR013087">
    <property type="entry name" value="Znf_C2H2_type"/>
</dbReference>
<evidence type="ECO:0000256" key="3">
    <source>
        <dbReference type="ARBA" id="ARBA00022771"/>
    </source>
</evidence>
<organism evidence="9 10">
    <name type="scientific">Aureobasidium namibiae CBS 147.97</name>
    <dbReference type="NCBI Taxonomy" id="1043004"/>
    <lineage>
        <taxon>Eukaryota</taxon>
        <taxon>Fungi</taxon>
        <taxon>Dikarya</taxon>
        <taxon>Ascomycota</taxon>
        <taxon>Pezizomycotina</taxon>
        <taxon>Dothideomycetes</taxon>
        <taxon>Dothideomycetidae</taxon>
        <taxon>Dothideales</taxon>
        <taxon>Saccotheciaceae</taxon>
        <taxon>Aureobasidium</taxon>
    </lineage>
</organism>
<evidence type="ECO:0000256" key="2">
    <source>
        <dbReference type="ARBA" id="ARBA00022737"/>
    </source>
</evidence>
<accession>A0A074X2G7</accession>
<dbReference type="Proteomes" id="UP000027730">
    <property type="component" value="Unassembled WGS sequence"/>
</dbReference>
<evidence type="ECO:0000256" key="7">
    <source>
        <dbReference type="PROSITE-ProRule" id="PRU00042"/>
    </source>
</evidence>
<dbReference type="GO" id="GO:0008270">
    <property type="term" value="F:zinc ion binding"/>
    <property type="evidence" value="ECO:0007669"/>
    <property type="project" value="UniProtKB-KW"/>
</dbReference>
<dbReference type="AlphaFoldDB" id="A0A074X2G7"/>
<dbReference type="FunFam" id="3.30.160.60:FF:000340">
    <property type="entry name" value="zinc finger protein 473 isoform X1"/>
    <property type="match status" value="1"/>
</dbReference>
<evidence type="ECO:0000313" key="10">
    <source>
        <dbReference type="Proteomes" id="UP000027730"/>
    </source>
</evidence>
<dbReference type="GO" id="GO:0005634">
    <property type="term" value="C:nucleus"/>
    <property type="evidence" value="ECO:0007669"/>
    <property type="project" value="UniProtKB-ARBA"/>
</dbReference>
<dbReference type="PROSITE" id="PS50157">
    <property type="entry name" value="ZINC_FINGER_C2H2_2"/>
    <property type="match status" value="1"/>
</dbReference>
<keyword evidence="1" id="KW-0479">Metal-binding</keyword>
<reference evidence="9 10" key="1">
    <citation type="journal article" date="2014" name="BMC Genomics">
        <title>Genome sequencing of four Aureobasidium pullulans varieties: biotechnological potential, stress tolerance, and description of new species.</title>
        <authorList>
            <person name="Gostin Ar C."/>
            <person name="Ohm R.A."/>
            <person name="Kogej T."/>
            <person name="Sonjak S."/>
            <person name="Turk M."/>
            <person name="Zajc J."/>
            <person name="Zalar P."/>
            <person name="Grube M."/>
            <person name="Sun H."/>
            <person name="Han J."/>
            <person name="Sharma A."/>
            <person name="Chiniquy J."/>
            <person name="Ngan C.Y."/>
            <person name="Lipzen A."/>
            <person name="Barry K."/>
            <person name="Grigoriev I.V."/>
            <person name="Gunde-Cimerman N."/>
        </authorList>
    </citation>
    <scope>NUCLEOTIDE SEQUENCE [LARGE SCALE GENOMIC DNA]</scope>
    <source>
        <strain evidence="9 10">CBS 147.97</strain>
    </source>
</reference>
<proteinExistence type="inferred from homology"/>
<feature type="domain" description="C2H2-type" evidence="8">
    <location>
        <begin position="161"/>
        <end position="184"/>
    </location>
</feature>
<dbReference type="Gene3D" id="3.30.160.60">
    <property type="entry name" value="Classic Zinc Finger"/>
    <property type="match status" value="2"/>
</dbReference>
<comment type="similarity">
    <text evidence="5">Belongs to the pacC/RIM101 family.</text>
</comment>
<keyword evidence="4" id="KW-0862">Zinc</keyword>
<evidence type="ECO:0000256" key="5">
    <source>
        <dbReference type="ARBA" id="ARBA00038089"/>
    </source>
</evidence>
<evidence type="ECO:0000256" key="6">
    <source>
        <dbReference type="ARBA" id="ARBA00039490"/>
    </source>
</evidence>